<feature type="transmembrane region" description="Helical" evidence="6">
    <location>
        <begin position="493"/>
        <end position="512"/>
    </location>
</feature>
<feature type="transmembrane region" description="Helical" evidence="6">
    <location>
        <begin position="209"/>
        <end position="231"/>
    </location>
</feature>
<evidence type="ECO:0000256" key="1">
    <source>
        <dbReference type="ARBA" id="ARBA00004651"/>
    </source>
</evidence>
<evidence type="ECO:0000256" key="6">
    <source>
        <dbReference type="SAM" id="Phobius"/>
    </source>
</evidence>
<dbReference type="GO" id="GO:0006825">
    <property type="term" value="P:copper ion transport"/>
    <property type="evidence" value="ECO:0007669"/>
    <property type="project" value="InterPro"/>
</dbReference>
<comment type="caution">
    <text evidence="8">The sequence shown here is derived from an EMBL/GenBank/DDBJ whole genome shotgun (WGS) entry which is preliminary data.</text>
</comment>
<dbReference type="Pfam" id="PF05425">
    <property type="entry name" value="CopD"/>
    <property type="match status" value="1"/>
</dbReference>
<feature type="transmembrane region" description="Helical" evidence="6">
    <location>
        <begin position="147"/>
        <end position="169"/>
    </location>
</feature>
<feature type="transmembrane region" description="Helical" evidence="6">
    <location>
        <begin position="106"/>
        <end position="127"/>
    </location>
</feature>
<dbReference type="EMBL" id="MKQR01000030">
    <property type="protein sequence ID" value="OLR89640.1"/>
    <property type="molecule type" value="Genomic_DNA"/>
</dbReference>
<organism evidence="8 9">
    <name type="scientific">Actinokineospora bangkokensis</name>
    <dbReference type="NCBI Taxonomy" id="1193682"/>
    <lineage>
        <taxon>Bacteria</taxon>
        <taxon>Bacillati</taxon>
        <taxon>Actinomycetota</taxon>
        <taxon>Actinomycetes</taxon>
        <taxon>Pseudonocardiales</taxon>
        <taxon>Pseudonocardiaceae</taxon>
        <taxon>Actinokineospora</taxon>
    </lineage>
</organism>
<comment type="subcellular location">
    <subcellularLocation>
        <location evidence="1">Cell membrane</location>
        <topology evidence="1">Multi-pass membrane protein</topology>
    </subcellularLocation>
</comment>
<dbReference type="Pfam" id="PF09678">
    <property type="entry name" value="Caa3_CtaG"/>
    <property type="match status" value="1"/>
</dbReference>
<feature type="transmembrane region" description="Helical" evidence="6">
    <location>
        <begin position="403"/>
        <end position="421"/>
    </location>
</feature>
<dbReference type="InterPro" id="IPR008457">
    <property type="entry name" value="Cu-R_CopD_dom"/>
</dbReference>
<gene>
    <name evidence="8" type="ORF">BJP25_04765</name>
</gene>
<keyword evidence="9" id="KW-1185">Reference proteome</keyword>
<dbReference type="Proteomes" id="UP000186040">
    <property type="component" value="Unassembled WGS sequence"/>
</dbReference>
<feature type="transmembrane region" description="Helical" evidence="6">
    <location>
        <begin position="467"/>
        <end position="487"/>
    </location>
</feature>
<dbReference type="InterPro" id="IPR019108">
    <property type="entry name" value="Caa3_assmbl_CtaG-rel"/>
</dbReference>
<dbReference type="OrthoDB" id="5241646at2"/>
<feature type="transmembrane region" description="Helical" evidence="6">
    <location>
        <begin position="427"/>
        <end position="447"/>
    </location>
</feature>
<keyword evidence="2" id="KW-1003">Cell membrane</keyword>
<reference evidence="8 9" key="1">
    <citation type="submission" date="2016-10" db="EMBL/GenBank/DDBJ databases">
        <title>The Draft Genome Sequence of Actinokineospora bangkokensis 44EHWT reveals the biosynthetic pathway of antifungal compounds Thailandins with unusual extender unit butylmalonyl-CoA.</title>
        <authorList>
            <person name="Greule A."/>
            <person name="Intra B."/>
            <person name="Flemming S."/>
            <person name="Rommel M.G."/>
            <person name="Panbangred W."/>
            <person name="Bechthold A."/>
        </authorList>
    </citation>
    <scope>NUCLEOTIDE SEQUENCE [LARGE SCALE GENOMIC DNA]</scope>
    <source>
        <strain evidence="8 9">44EHW</strain>
    </source>
</reference>
<feature type="transmembrane region" description="Helical" evidence="6">
    <location>
        <begin position="71"/>
        <end position="94"/>
    </location>
</feature>
<dbReference type="PANTHER" id="PTHR34820:SF4">
    <property type="entry name" value="INNER MEMBRANE PROTEIN YEBZ"/>
    <property type="match status" value="1"/>
</dbReference>
<keyword evidence="4 6" id="KW-1133">Transmembrane helix</keyword>
<feature type="transmembrane region" description="Helical" evidence="6">
    <location>
        <begin position="277"/>
        <end position="297"/>
    </location>
</feature>
<evidence type="ECO:0000259" key="7">
    <source>
        <dbReference type="Pfam" id="PF05425"/>
    </source>
</evidence>
<evidence type="ECO:0000313" key="9">
    <source>
        <dbReference type="Proteomes" id="UP000186040"/>
    </source>
</evidence>
<dbReference type="RefSeq" id="WP_075978584.1">
    <property type="nucleotide sequence ID" value="NZ_MKQR01000030.1"/>
</dbReference>
<proteinExistence type="predicted"/>
<keyword evidence="5 6" id="KW-0472">Membrane</keyword>
<feature type="transmembrane region" description="Helical" evidence="6">
    <location>
        <begin position="28"/>
        <end position="51"/>
    </location>
</feature>
<feature type="domain" description="Copper resistance protein D" evidence="7">
    <location>
        <begin position="239"/>
        <end position="335"/>
    </location>
</feature>
<evidence type="ECO:0000256" key="5">
    <source>
        <dbReference type="ARBA" id="ARBA00023136"/>
    </source>
</evidence>
<dbReference type="GO" id="GO:0005886">
    <property type="term" value="C:plasma membrane"/>
    <property type="evidence" value="ECO:0007669"/>
    <property type="project" value="UniProtKB-SubCell"/>
</dbReference>
<sequence length="592" mass="60599">MGVGSVDGVIGTDPGERAPGRAAALGSIALLGLVGLVVAAGIAVALTAGGAAPAVPGLPDPGIAVRAGLPAVRVATEVVAVLTVGALLAAAVLVPDAHDRRVAATWAGRGAALWTVLALAMVVLTLADSTGMTLRQVADARRVVDGVGTFEAATAWLAMAAAAALIALWQRFGVAPIALLALSVVAIAPAALTGHSSAGVDHDWAADSLMAHIAAAAVWVGGLLAVLVVACARRPYAVAAIELYSAIALGCWLVVVGTGVVNAFLRVQPGDLLSTRYGALLLVKTGAVLLLGGLGYLHRARTIPRLAVGRRAPFLRLGAVEVLLMLLTVGVAVGLARSPGPRAEAAPATMAEGMLGYDLPVRPSVGRVLLDWRPDLVFSTLAVGLAVWYLVKVRDRAWPSGRVTCWLVGCLVLLVATSSGLGKFEPAVLSAHVLVQVLVGFAAAALLARGRPLELAAVQVRGWPRAWVVALVYALPLVLLYGVGLYADVAGQHWARQLLLAWSLAAGFALFSQPRPRRGPVLFVAGVYLGCGVALLTRDDVLGHEFVHHAGLAWRHDGSTIQTAAGVVAVIAAVAVAVYAGSVGEEREAELP</sequence>
<evidence type="ECO:0000256" key="3">
    <source>
        <dbReference type="ARBA" id="ARBA00022692"/>
    </source>
</evidence>
<dbReference type="PANTHER" id="PTHR34820">
    <property type="entry name" value="INNER MEMBRANE PROTEIN YEBZ"/>
    <property type="match status" value="1"/>
</dbReference>
<name>A0A1Q9LC87_9PSEU</name>
<evidence type="ECO:0000256" key="2">
    <source>
        <dbReference type="ARBA" id="ARBA00022475"/>
    </source>
</evidence>
<feature type="transmembrane region" description="Helical" evidence="6">
    <location>
        <begin position="561"/>
        <end position="581"/>
    </location>
</feature>
<feature type="transmembrane region" description="Helical" evidence="6">
    <location>
        <begin position="372"/>
        <end position="391"/>
    </location>
</feature>
<feature type="transmembrane region" description="Helical" evidence="6">
    <location>
        <begin position="243"/>
        <end position="265"/>
    </location>
</feature>
<protein>
    <recommendedName>
        <fullName evidence="7">Copper resistance protein D domain-containing protein</fullName>
    </recommendedName>
</protein>
<accession>A0A1Q9LC87</accession>
<feature type="transmembrane region" description="Helical" evidence="6">
    <location>
        <begin position="519"/>
        <end position="537"/>
    </location>
</feature>
<evidence type="ECO:0000313" key="8">
    <source>
        <dbReference type="EMBL" id="OLR89640.1"/>
    </source>
</evidence>
<keyword evidence="3 6" id="KW-0812">Transmembrane</keyword>
<dbReference type="InterPro" id="IPR032694">
    <property type="entry name" value="CopC/D"/>
</dbReference>
<evidence type="ECO:0000256" key="4">
    <source>
        <dbReference type="ARBA" id="ARBA00022989"/>
    </source>
</evidence>
<feature type="transmembrane region" description="Helical" evidence="6">
    <location>
        <begin position="317"/>
        <end position="336"/>
    </location>
</feature>
<dbReference type="STRING" id="1193682.BJP25_04765"/>
<feature type="transmembrane region" description="Helical" evidence="6">
    <location>
        <begin position="176"/>
        <end position="197"/>
    </location>
</feature>
<dbReference type="AlphaFoldDB" id="A0A1Q9LC87"/>